<feature type="transmembrane region" description="Helical" evidence="5">
    <location>
        <begin position="231"/>
        <end position="253"/>
    </location>
</feature>
<name>A0A087BAP3_9BIFI</name>
<feature type="transmembrane region" description="Helical" evidence="5">
    <location>
        <begin position="265"/>
        <end position="288"/>
    </location>
</feature>
<dbReference type="AlphaFoldDB" id="A0A087BAP3"/>
<dbReference type="SUPFAM" id="SSF103473">
    <property type="entry name" value="MFS general substrate transporter"/>
    <property type="match status" value="1"/>
</dbReference>
<feature type="transmembrane region" description="Helical" evidence="5">
    <location>
        <begin position="177"/>
        <end position="198"/>
    </location>
</feature>
<reference evidence="7 8" key="1">
    <citation type="submission" date="2014-03" db="EMBL/GenBank/DDBJ databases">
        <title>Genomics of Bifidobacteria.</title>
        <authorList>
            <person name="Ventura M."/>
            <person name="Milani C."/>
            <person name="Lugli G.A."/>
        </authorList>
    </citation>
    <scope>NUCLEOTIDE SEQUENCE [LARGE SCALE GENOMIC DNA]</scope>
    <source>
        <strain evidence="7 8">LMG 11591</strain>
    </source>
</reference>
<dbReference type="InterPro" id="IPR005829">
    <property type="entry name" value="Sugar_transporter_CS"/>
</dbReference>
<evidence type="ECO:0000256" key="3">
    <source>
        <dbReference type="ARBA" id="ARBA00022989"/>
    </source>
</evidence>
<dbReference type="PANTHER" id="PTHR23508:SF10">
    <property type="entry name" value="CARBOXYLIC ACID TRANSPORTER PROTEIN HOMOLOG"/>
    <property type="match status" value="1"/>
</dbReference>
<dbReference type="GO" id="GO:0046943">
    <property type="term" value="F:carboxylic acid transmembrane transporter activity"/>
    <property type="evidence" value="ECO:0007669"/>
    <property type="project" value="TreeGrafter"/>
</dbReference>
<evidence type="ECO:0000313" key="8">
    <source>
        <dbReference type="Proteomes" id="UP000029052"/>
    </source>
</evidence>
<dbReference type="STRING" id="1692.BMAGN_0041"/>
<dbReference type="Pfam" id="PF07690">
    <property type="entry name" value="MFS_1"/>
    <property type="match status" value="1"/>
</dbReference>
<evidence type="ECO:0000313" key="7">
    <source>
        <dbReference type="EMBL" id="KFI68093.1"/>
    </source>
</evidence>
<dbReference type="PROSITE" id="PS00216">
    <property type="entry name" value="SUGAR_TRANSPORT_1"/>
    <property type="match status" value="1"/>
</dbReference>
<organism evidence="7 8">
    <name type="scientific">Bifidobacterium magnum</name>
    <dbReference type="NCBI Taxonomy" id="1692"/>
    <lineage>
        <taxon>Bacteria</taxon>
        <taxon>Bacillati</taxon>
        <taxon>Actinomycetota</taxon>
        <taxon>Actinomycetes</taxon>
        <taxon>Bifidobacteriales</taxon>
        <taxon>Bifidobacteriaceae</taxon>
        <taxon>Bifidobacterium</taxon>
    </lineage>
</organism>
<evidence type="ECO:0000256" key="4">
    <source>
        <dbReference type="ARBA" id="ARBA00023136"/>
    </source>
</evidence>
<keyword evidence="3 5" id="KW-1133">Transmembrane helix</keyword>
<proteinExistence type="predicted"/>
<feature type="transmembrane region" description="Helical" evidence="5">
    <location>
        <begin position="205"/>
        <end position="225"/>
    </location>
</feature>
<evidence type="ECO:0000256" key="5">
    <source>
        <dbReference type="SAM" id="Phobius"/>
    </source>
</evidence>
<keyword evidence="2 5" id="KW-0812">Transmembrane</keyword>
<gene>
    <name evidence="7" type="ORF">BMAGN_0041</name>
</gene>
<evidence type="ECO:0000259" key="6">
    <source>
        <dbReference type="PROSITE" id="PS50850"/>
    </source>
</evidence>
<dbReference type="InterPro" id="IPR011701">
    <property type="entry name" value="MFS"/>
</dbReference>
<evidence type="ECO:0000256" key="1">
    <source>
        <dbReference type="ARBA" id="ARBA00004651"/>
    </source>
</evidence>
<feature type="transmembrane region" description="Helical" evidence="5">
    <location>
        <begin position="6"/>
        <end position="26"/>
    </location>
</feature>
<comment type="subcellular location">
    <subcellularLocation>
        <location evidence="1">Cell membrane</location>
        <topology evidence="1">Multi-pass membrane protein</topology>
    </subcellularLocation>
</comment>
<comment type="caution">
    <text evidence="7">The sequence shown here is derived from an EMBL/GenBank/DDBJ whole genome shotgun (WGS) entry which is preliminary data.</text>
</comment>
<feature type="transmembrane region" description="Helical" evidence="5">
    <location>
        <begin position="300"/>
        <end position="323"/>
    </location>
</feature>
<protein>
    <submittedName>
        <fullName evidence="7">MFS, putative metabolite transport protein</fullName>
    </submittedName>
</protein>
<dbReference type="EMBL" id="JGZB01000004">
    <property type="protein sequence ID" value="KFI68093.1"/>
    <property type="molecule type" value="Genomic_DNA"/>
</dbReference>
<keyword evidence="8" id="KW-1185">Reference proteome</keyword>
<dbReference type="InterPro" id="IPR036259">
    <property type="entry name" value="MFS_trans_sf"/>
</dbReference>
<dbReference type="InterPro" id="IPR020846">
    <property type="entry name" value="MFS_dom"/>
</dbReference>
<sequence length="334" mass="35940">MALLSLLRIGVGIGVAGLNITSIPYVQEFVPAKNRGMLSGLASVFIPLGCFWDLSPKALSATIGVYSWPWEHSQYCSCSGFAAFPSLRVSIRRTGRTRRPARALAWALEMPEHEVGALPVITKRKKISYRELLHRNGKALAIISIGSFCFIMGSYAVQSWGQTLLKDAFHFSTQTVAFLFMGVSVADCLGRFGSAWLADIIGRRWTMFLYGILGAVGCFSAVLFHSSGWQFYIAVLIIMTFGDGVFGILNAFGGEQFPNDTRSTALGLGYGIGATAKIIGPALLGALVGGSFVAQNINPAVITTAFTFFGVCLVVGAITYLFAKETKGKDLESL</sequence>
<evidence type="ECO:0000256" key="2">
    <source>
        <dbReference type="ARBA" id="ARBA00022692"/>
    </source>
</evidence>
<dbReference type="Proteomes" id="UP000029052">
    <property type="component" value="Unassembled WGS sequence"/>
</dbReference>
<dbReference type="GO" id="GO:0005886">
    <property type="term" value="C:plasma membrane"/>
    <property type="evidence" value="ECO:0007669"/>
    <property type="project" value="UniProtKB-SubCell"/>
</dbReference>
<dbReference type="Gene3D" id="1.20.1250.20">
    <property type="entry name" value="MFS general substrate transporter like domains"/>
    <property type="match status" value="1"/>
</dbReference>
<keyword evidence="4 5" id="KW-0472">Membrane</keyword>
<dbReference type="PROSITE" id="PS50850">
    <property type="entry name" value="MFS"/>
    <property type="match status" value="1"/>
</dbReference>
<dbReference type="eggNOG" id="COG2814">
    <property type="taxonomic scope" value="Bacteria"/>
</dbReference>
<accession>A0A087BAP3</accession>
<dbReference type="PANTHER" id="PTHR23508">
    <property type="entry name" value="CARBOXYLIC ACID TRANSPORTER PROTEIN HOMOLOG"/>
    <property type="match status" value="1"/>
</dbReference>
<feature type="domain" description="Major facilitator superfamily (MFS) profile" evidence="6">
    <location>
        <begin position="1"/>
        <end position="328"/>
    </location>
</feature>
<feature type="transmembrane region" description="Helical" evidence="5">
    <location>
        <begin position="139"/>
        <end position="157"/>
    </location>
</feature>